<feature type="compositionally biased region" description="Basic and acidic residues" evidence="3">
    <location>
        <begin position="305"/>
        <end position="320"/>
    </location>
</feature>
<comment type="caution">
    <text evidence="6">The sequence shown here is derived from an EMBL/GenBank/DDBJ whole genome shotgun (WGS) entry which is preliminary data.</text>
</comment>
<dbReference type="InterPro" id="IPR011059">
    <property type="entry name" value="Metal-dep_hydrolase_composite"/>
</dbReference>
<gene>
    <name evidence="6" type="ORF">POL67_01400</name>
</gene>
<evidence type="ECO:0000256" key="1">
    <source>
        <dbReference type="ARBA" id="ARBA00010716"/>
    </source>
</evidence>
<dbReference type="InterPro" id="IPR013108">
    <property type="entry name" value="Amidohydro_3"/>
</dbReference>
<dbReference type="EMBL" id="JAQNDO010000001">
    <property type="protein sequence ID" value="MDC0739981.1"/>
    <property type="molecule type" value="Genomic_DNA"/>
</dbReference>
<keyword evidence="2" id="KW-0378">Hydrolase</keyword>
<dbReference type="RefSeq" id="WP_271914733.1">
    <property type="nucleotide sequence ID" value="NZ_JAQNDO010000001.1"/>
</dbReference>
<evidence type="ECO:0000256" key="3">
    <source>
        <dbReference type="SAM" id="MobiDB-lite"/>
    </source>
</evidence>
<dbReference type="Pfam" id="PF07969">
    <property type="entry name" value="Amidohydro_3"/>
    <property type="match status" value="1"/>
</dbReference>
<dbReference type="SUPFAM" id="SSF51556">
    <property type="entry name" value="Metallo-dependent hydrolases"/>
    <property type="match status" value="1"/>
</dbReference>
<feature type="signal peptide" evidence="4">
    <location>
        <begin position="1"/>
        <end position="21"/>
    </location>
</feature>
<feature type="chain" id="PRO_5046312352" evidence="4">
    <location>
        <begin position="22"/>
        <end position="542"/>
    </location>
</feature>
<evidence type="ECO:0000256" key="2">
    <source>
        <dbReference type="ARBA" id="ARBA00022801"/>
    </source>
</evidence>
<proteinExistence type="inferred from homology"/>
<dbReference type="Proteomes" id="UP001221411">
    <property type="component" value="Unassembled WGS sequence"/>
</dbReference>
<sequence length="542" mass="58937">MFSRRAFRLLSPLLLALPACASSSTSAPPSSPAKAEAPPPDVPFPWEARPSTAAGIETPAAASPPILIRNATLWLATGKTIPRGSILLQGGKIAQVAEGDLTPPEGARILDAAGKFVTPGIIDTHSHIGVYPMPGTVAHLDGNEASSPVTPDVQTVDGFWPQDPAIERAVAGGVTTLQILPGSANLIGGRSVTLKLRPALSPRQMHFPNAPDGLKMACGENPKRTYGNGRHVAPGTRMGNLAMQRKAFLDAKKYEDDWQRHRTTEANRLRDDQKKRAAYEAEVESRQKQQAQCNDDPSYPPCAEWQKDWDKPLDPPRPSDPDATPPRDPAKETLVGAMRGRVLVHIHCYRADDMLAMLALADEVGFQVRSFHHALEAYKIRDILAKKGVSVSTWADWWGFKMEAYDGIPENIALLQESGALPIVHTDSAEGVQRMNQEASKALASGRRAGMPLTDEEAIRWLTYNPAWALGIDKRVGTLEVGKDADVVLWDRHPFSVYASAEEVWIDGATVYQKGKKRPPWSDFELGQDTGRPTTLLPGGAP</sequence>
<accession>A0ABT5EDU2</accession>
<feature type="compositionally biased region" description="Low complexity" evidence="3">
    <location>
        <begin position="25"/>
        <end position="36"/>
    </location>
</feature>
<protein>
    <submittedName>
        <fullName evidence="6">Amidohydrolase</fullName>
    </submittedName>
</protein>
<organism evidence="6 7">
    <name type="scientific">Polyangium mundeleinium</name>
    <dbReference type="NCBI Taxonomy" id="2995306"/>
    <lineage>
        <taxon>Bacteria</taxon>
        <taxon>Pseudomonadati</taxon>
        <taxon>Myxococcota</taxon>
        <taxon>Polyangia</taxon>
        <taxon>Polyangiales</taxon>
        <taxon>Polyangiaceae</taxon>
        <taxon>Polyangium</taxon>
    </lineage>
</organism>
<dbReference type="InterPro" id="IPR032466">
    <property type="entry name" value="Metal_Hydrolase"/>
</dbReference>
<feature type="region of interest" description="Disordered" evidence="3">
    <location>
        <begin position="25"/>
        <end position="49"/>
    </location>
</feature>
<feature type="region of interest" description="Disordered" evidence="3">
    <location>
        <begin position="515"/>
        <end position="542"/>
    </location>
</feature>
<evidence type="ECO:0000313" key="6">
    <source>
        <dbReference type="EMBL" id="MDC0739981.1"/>
    </source>
</evidence>
<dbReference type="CDD" id="cd01309">
    <property type="entry name" value="Met_dep_hydrolase_C"/>
    <property type="match status" value="1"/>
</dbReference>
<evidence type="ECO:0000259" key="5">
    <source>
        <dbReference type="Pfam" id="PF07969"/>
    </source>
</evidence>
<keyword evidence="4" id="KW-0732">Signal</keyword>
<reference evidence="6 7" key="1">
    <citation type="submission" date="2022-11" db="EMBL/GenBank/DDBJ databases">
        <title>Minimal conservation of predation-associated metabolite biosynthetic gene clusters underscores biosynthetic potential of Myxococcota including descriptions for ten novel species: Archangium lansinium sp. nov., Myxococcus landrumus sp. nov., Nannocystis bai.</title>
        <authorList>
            <person name="Ahearne A."/>
            <person name="Stevens C."/>
            <person name="Dowd S."/>
        </authorList>
    </citation>
    <scope>NUCLEOTIDE SEQUENCE [LARGE SCALE GENOMIC DNA]</scope>
    <source>
        <strain evidence="6 7">RJM3</strain>
    </source>
</reference>
<dbReference type="PANTHER" id="PTHR11113:SF14">
    <property type="entry name" value="N-ACETYLGLUCOSAMINE-6-PHOSPHATE DEACETYLASE"/>
    <property type="match status" value="1"/>
</dbReference>
<dbReference type="Gene3D" id="3.20.20.140">
    <property type="entry name" value="Metal-dependent hydrolases"/>
    <property type="match status" value="1"/>
</dbReference>
<feature type="compositionally biased region" description="Basic and acidic residues" evidence="3">
    <location>
        <begin position="265"/>
        <end position="287"/>
    </location>
</feature>
<comment type="similarity">
    <text evidence="1">Belongs to the metallo-dependent hydrolases superfamily. NagA family.</text>
</comment>
<dbReference type="Gene3D" id="2.30.40.10">
    <property type="entry name" value="Urease, subunit C, domain 1"/>
    <property type="match status" value="1"/>
</dbReference>
<dbReference type="PANTHER" id="PTHR11113">
    <property type="entry name" value="N-ACETYLGLUCOSAMINE-6-PHOSPHATE DEACETYLASE"/>
    <property type="match status" value="1"/>
</dbReference>
<dbReference type="SUPFAM" id="SSF51338">
    <property type="entry name" value="Composite domain of metallo-dependent hydrolases"/>
    <property type="match status" value="1"/>
</dbReference>
<keyword evidence="7" id="KW-1185">Reference proteome</keyword>
<evidence type="ECO:0000313" key="7">
    <source>
        <dbReference type="Proteomes" id="UP001221411"/>
    </source>
</evidence>
<feature type="domain" description="Amidohydrolase 3" evidence="5">
    <location>
        <begin position="406"/>
        <end position="512"/>
    </location>
</feature>
<feature type="region of interest" description="Disordered" evidence="3">
    <location>
        <begin position="265"/>
        <end position="333"/>
    </location>
</feature>
<name>A0ABT5EDU2_9BACT</name>
<evidence type="ECO:0000256" key="4">
    <source>
        <dbReference type="SAM" id="SignalP"/>
    </source>
</evidence>